<dbReference type="EMBL" id="KV427615">
    <property type="protein sequence ID" value="KZT08450.1"/>
    <property type="molecule type" value="Genomic_DNA"/>
</dbReference>
<evidence type="ECO:0000313" key="2">
    <source>
        <dbReference type="EMBL" id="KZT08450.1"/>
    </source>
</evidence>
<dbReference type="AlphaFoldDB" id="A0A165F5V8"/>
<dbReference type="InterPro" id="IPR001810">
    <property type="entry name" value="F-box_dom"/>
</dbReference>
<dbReference type="Proteomes" id="UP000076871">
    <property type="component" value="Unassembled WGS sequence"/>
</dbReference>
<evidence type="ECO:0000259" key="1">
    <source>
        <dbReference type="PROSITE" id="PS50181"/>
    </source>
</evidence>
<keyword evidence="3" id="KW-1185">Reference proteome</keyword>
<dbReference type="InParanoid" id="A0A165F5V8"/>
<dbReference type="PROSITE" id="PS50181">
    <property type="entry name" value="FBOX"/>
    <property type="match status" value="1"/>
</dbReference>
<accession>A0A165F5V8</accession>
<feature type="domain" description="F-box" evidence="1">
    <location>
        <begin position="22"/>
        <end position="71"/>
    </location>
</feature>
<evidence type="ECO:0000313" key="3">
    <source>
        <dbReference type="Proteomes" id="UP000076871"/>
    </source>
</evidence>
<organism evidence="2 3">
    <name type="scientific">Laetiporus sulphureus 93-53</name>
    <dbReference type="NCBI Taxonomy" id="1314785"/>
    <lineage>
        <taxon>Eukaryota</taxon>
        <taxon>Fungi</taxon>
        <taxon>Dikarya</taxon>
        <taxon>Basidiomycota</taxon>
        <taxon>Agaricomycotina</taxon>
        <taxon>Agaricomycetes</taxon>
        <taxon>Polyporales</taxon>
        <taxon>Laetiporus</taxon>
    </lineage>
</organism>
<dbReference type="GeneID" id="63825542"/>
<dbReference type="InterPro" id="IPR036047">
    <property type="entry name" value="F-box-like_dom_sf"/>
</dbReference>
<dbReference type="OrthoDB" id="2322499at2759"/>
<protein>
    <recommendedName>
        <fullName evidence="1">F-box domain-containing protein</fullName>
    </recommendedName>
</protein>
<reference evidence="2 3" key="1">
    <citation type="journal article" date="2016" name="Mol. Biol. Evol.">
        <title>Comparative Genomics of Early-Diverging Mushroom-Forming Fungi Provides Insights into the Origins of Lignocellulose Decay Capabilities.</title>
        <authorList>
            <person name="Nagy L.G."/>
            <person name="Riley R."/>
            <person name="Tritt A."/>
            <person name="Adam C."/>
            <person name="Daum C."/>
            <person name="Floudas D."/>
            <person name="Sun H."/>
            <person name="Yadav J.S."/>
            <person name="Pangilinan J."/>
            <person name="Larsson K.H."/>
            <person name="Matsuura K."/>
            <person name="Barry K."/>
            <person name="Labutti K."/>
            <person name="Kuo R."/>
            <person name="Ohm R.A."/>
            <person name="Bhattacharya S.S."/>
            <person name="Shirouzu T."/>
            <person name="Yoshinaga Y."/>
            <person name="Martin F.M."/>
            <person name="Grigoriev I.V."/>
            <person name="Hibbett D.S."/>
        </authorList>
    </citation>
    <scope>NUCLEOTIDE SEQUENCE [LARGE SCALE GENOMIC DNA]</scope>
    <source>
        <strain evidence="2 3">93-53</strain>
    </source>
</reference>
<gene>
    <name evidence="2" type="ORF">LAESUDRAFT_723975</name>
</gene>
<proteinExistence type="predicted"/>
<dbReference type="RefSeq" id="XP_040766190.1">
    <property type="nucleotide sequence ID" value="XM_040908513.1"/>
</dbReference>
<name>A0A165F5V8_9APHY</name>
<dbReference type="SUPFAM" id="SSF81383">
    <property type="entry name" value="F-box domain"/>
    <property type="match status" value="1"/>
</dbReference>
<sequence>MDKNSTHQLVPRRALRGKRGGLKDLPEMPDDILFEVFVLLHPKDLLNSARTTRPLRAFLMTRRSAFIWRASRTQVDGLPDCPQHLSEPAYANLMFFSHCHKCLKGNNNSALWEFAARYCQRCRKTTTIDERDFSIDISTAVGEVPPSKIFATIRYSQSRRRFYHVPQLLGFMDAWNAVSQDEQAYQSLIDKESEKTRQLTDHAAACRKWQYDQTKLRAEKLDEIRRERCKAIMSRLREEGWGDELGGMWTFRRSPVRELVWIPRPLTDQGWRKIRSALHNFMQEKRDMRLRMERRCTISSRINTLDRIANQLLSTSPWTAPSAYGLLPHDLPFISGIQELVKAPTTDLITEERFLALKDEVTSHLMDWHETAECELERLLPISCEQGVDALALAVVSYKCRKCAQILYYPFVLAHLCLRTEAEDSDVRWNVFLDGQASPPPWSCANLDFSPNFEEVRELVRLCDKDPDTTTTLDMEELDERFAYSFNGNVVVVTWRAALEMLVSREMNASALAIRLATDYEKRFARNEEAKRENCLDELAKEKPFWCCSLCPPGKDNLGTRINALGHVNFRHGSNKESRTVYLHLSGGPIILRSVLVPRIFLCSSDIHPARRSSLDLPPVTVLIHTSTFNAIQASQSPFGYTMELSKAHNFDFLARTL</sequence>